<dbReference type="PANTHER" id="PTHR21666:SF294">
    <property type="entry name" value="PEPTIDASE M23"/>
    <property type="match status" value="1"/>
</dbReference>
<dbReference type="Pfam" id="PF01551">
    <property type="entry name" value="Peptidase_M23"/>
    <property type="match status" value="1"/>
</dbReference>
<protein>
    <recommendedName>
        <fullName evidence="1">M23ase beta-sheet core domain-containing protein</fullName>
    </recommendedName>
</protein>
<dbReference type="PANTHER" id="PTHR21666">
    <property type="entry name" value="PEPTIDASE-RELATED"/>
    <property type="match status" value="1"/>
</dbReference>
<dbReference type="Proteomes" id="UP000824988">
    <property type="component" value="Chromosome"/>
</dbReference>
<evidence type="ECO:0000313" key="3">
    <source>
        <dbReference type="Proteomes" id="UP000824988"/>
    </source>
</evidence>
<evidence type="ECO:0000259" key="1">
    <source>
        <dbReference type="Pfam" id="PF01551"/>
    </source>
</evidence>
<dbReference type="AlphaFoldDB" id="A0A8D4VTQ6"/>
<dbReference type="InterPro" id="IPR050570">
    <property type="entry name" value="Cell_wall_metabolism_enzyme"/>
</dbReference>
<sequence>MYKFQDDLGRWHYSDAKPQEGMAKSLEVSQVAMDPATAVSLENRDAEGRRQVFASNRWAGPVEVEVTPLEVVNMLVEPPLPHRFVLAGGAVAAPIIDMRLADSRQTGTVRYGYRYTPGDPSAQPEENHAYLPPIAPGSTYAISQGFFGAFSHQGAQNRYAIDIAMPEGTPVHAMRDGVVMAVENDFYESGVKDKLQSRANHIRILHDDGGMAVYAHLALESTQVSQGQKVVAGQLIAHSGRTGYASGPHLHVVIQRNKGMELESMPFLFRYPDGSVREPKEGDVLQGAVVGRP</sequence>
<organism evidence="2 3">
    <name type="scientific">Methylogaea oryzae</name>
    <dbReference type="NCBI Taxonomy" id="1295382"/>
    <lineage>
        <taxon>Bacteria</taxon>
        <taxon>Pseudomonadati</taxon>
        <taxon>Pseudomonadota</taxon>
        <taxon>Gammaproteobacteria</taxon>
        <taxon>Methylococcales</taxon>
        <taxon>Methylococcaceae</taxon>
        <taxon>Methylogaea</taxon>
    </lineage>
</organism>
<dbReference type="EMBL" id="AP019782">
    <property type="protein sequence ID" value="BBL72447.1"/>
    <property type="molecule type" value="Genomic_DNA"/>
</dbReference>
<dbReference type="CDD" id="cd12797">
    <property type="entry name" value="M23_peptidase"/>
    <property type="match status" value="1"/>
</dbReference>
<proteinExistence type="predicted"/>
<reference evidence="2" key="1">
    <citation type="submission" date="2019-06" db="EMBL/GenBank/DDBJ databases">
        <title>Complete genome sequence of Methylogaea oryzae strain JCM16910.</title>
        <authorList>
            <person name="Asakawa S."/>
        </authorList>
    </citation>
    <scope>NUCLEOTIDE SEQUENCE</scope>
    <source>
        <strain evidence="2">E10</strain>
    </source>
</reference>
<dbReference type="InterPro" id="IPR016047">
    <property type="entry name" value="M23ase_b-sheet_dom"/>
</dbReference>
<gene>
    <name evidence="2" type="ORF">MoryE10_30530</name>
</gene>
<name>A0A8D4VTQ6_9GAMM</name>
<dbReference type="KEGG" id="moz:MoryE10_30530"/>
<evidence type="ECO:0000313" key="2">
    <source>
        <dbReference type="EMBL" id="BBL72447.1"/>
    </source>
</evidence>
<dbReference type="GO" id="GO:0004222">
    <property type="term" value="F:metalloendopeptidase activity"/>
    <property type="evidence" value="ECO:0007669"/>
    <property type="project" value="TreeGrafter"/>
</dbReference>
<accession>A0A8D4VTQ6</accession>
<keyword evidence="3" id="KW-1185">Reference proteome</keyword>
<feature type="domain" description="M23ase beta-sheet core" evidence="1">
    <location>
        <begin position="158"/>
        <end position="258"/>
    </location>
</feature>